<dbReference type="InterPro" id="IPR010998">
    <property type="entry name" value="Integrase_recombinase_N"/>
</dbReference>
<gene>
    <name evidence="8" type="ORF">PZE19_32150</name>
</gene>
<dbReference type="InterPro" id="IPR044068">
    <property type="entry name" value="CB"/>
</dbReference>
<dbReference type="PROSITE" id="PS51900">
    <property type="entry name" value="CB"/>
    <property type="match status" value="1"/>
</dbReference>
<keyword evidence="3 5" id="KW-0238">DNA-binding</keyword>
<protein>
    <submittedName>
        <fullName evidence="8">Tyrosine-type recombinase/integrase</fullName>
    </submittedName>
</protein>
<dbReference type="InterPro" id="IPR011010">
    <property type="entry name" value="DNA_brk_join_enz"/>
</dbReference>
<evidence type="ECO:0000313" key="8">
    <source>
        <dbReference type="EMBL" id="MDG3008441.1"/>
    </source>
</evidence>
<dbReference type="Pfam" id="PF00589">
    <property type="entry name" value="Phage_integrase"/>
    <property type="match status" value="1"/>
</dbReference>
<evidence type="ECO:0000259" key="6">
    <source>
        <dbReference type="PROSITE" id="PS51898"/>
    </source>
</evidence>
<evidence type="ECO:0000313" key="9">
    <source>
        <dbReference type="Proteomes" id="UP001216907"/>
    </source>
</evidence>
<dbReference type="Gene3D" id="1.10.443.10">
    <property type="entry name" value="Intergrase catalytic core"/>
    <property type="match status" value="1"/>
</dbReference>
<sequence length="326" mass="36985">MEFELALSERPSQVATAEAGRSLVKWLVAYCHAEVAGAPKTTLQAKKRDFELFLGYFTRTMGSDSIDDWTRSVSLGFVRWLENDANDGRGYAPTSVNRTTATLRRAVRWMEAKRPFLAGNPFERVTDLVTTVPPAKGLSKLQRSRVLAAADKLCALQTQANQQPRRKRALLVVLLETGMRISETLGVEMEQFDGKNFRNVKRKGKRRDDVYLSPEAREALADYFEHERGRGKGTVFQSREGTPMLRKDADRFLKQIQGMANANVPEDEKVNLHAHLMRHTALKQAEQKFGRAFAQRKSGNVGMQHIERYVQPADSDYEEAMDKLYS</sequence>
<feature type="domain" description="Core-binding (CB)" evidence="7">
    <location>
        <begin position="17"/>
        <end position="111"/>
    </location>
</feature>
<evidence type="ECO:0000256" key="2">
    <source>
        <dbReference type="ARBA" id="ARBA00022908"/>
    </source>
</evidence>
<accession>A0ABT6FLS9</accession>
<dbReference type="PANTHER" id="PTHR30349:SF81">
    <property type="entry name" value="TYROSINE RECOMBINASE XERC"/>
    <property type="match status" value="1"/>
</dbReference>
<evidence type="ECO:0000256" key="4">
    <source>
        <dbReference type="ARBA" id="ARBA00023172"/>
    </source>
</evidence>
<evidence type="ECO:0000256" key="1">
    <source>
        <dbReference type="ARBA" id="ARBA00022829"/>
    </source>
</evidence>
<reference evidence="8 9" key="1">
    <citation type="submission" date="2023-03" db="EMBL/GenBank/DDBJ databases">
        <title>Paludisphaera mucosa sp. nov. a novel planctomycete from northern fen.</title>
        <authorList>
            <person name="Ivanova A."/>
        </authorList>
    </citation>
    <scope>NUCLEOTIDE SEQUENCE [LARGE SCALE GENOMIC DNA]</scope>
    <source>
        <strain evidence="8 9">Pla2</strain>
    </source>
</reference>
<dbReference type="CDD" id="cd00397">
    <property type="entry name" value="DNA_BRE_C"/>
    <property type="match status" value="1"/>
</dbReference>
<keyword evidence="9" id="KW-1185">Reference proteome</keyword>
<dbReference type="PROSITE" id="PS51898">
    <property type="entry name" value="TYR_RECOMBINASE"/>
    <property type="match status" value="1"/>
</dbReference>
<keyword evidence="1" id="KW-0159">Chromosome partition</keyword>
<evidence type="ECO:0000259" key="7">
    <source>
        <dbReference type="PROSITE" id="PS51900"/>
    </source>
</evidence>
<keyword evidence="4" id="KW-0233">DNA recombination</keyword>
<dbReference type="EMBL" id="JARRAG010000007">
    <property type="protein sequence ID" value="MDG3008441.1"/>
    <property type="molecule type" value="Genomic_DNA"/>
</dbReference>
<dbReference type="Gene3D" id="1.10.150.130">
    <property type="match status" value="1"/>
</dbReference>
<dbReference type="InterPro" id="IPR050090">
    <property type="entry name" value="Tyrosine_recombinase_XerCD"/>
</dbReference>
<name>A0ABT6FLS9_9BACT</name>
<evidence type="ECO:0000256" key="5">
    <source>
        <dbReference type="PROSITE-ProRule" id="PRU01248"/>
    </source>
</evidence>
<dbReference type="PANTHER" id="PTHR30349">
    <property type="entry name" value="PHAGE INTEGRASE-RELATED"/>
    <property type="match status" value="1"/>
</dbReference>
<dbReference type="Proteomes" id="UP001216907">
    <property type="component" value="Unassembled WGS sequence"/>
</dbReference>
<evidence type="ECO:0000256" key="3">
    <source>
        <dbReference type="ARBA" id="ARBA00023125"/>
    </source>
</evidence>
<dbReference type="RefSeq" id="WP_277864761.1">
    <property type="nucleotide sequence ID" value="NZ_JARRAG010000007.1"/>
</dbReference>
<comment type="caution">
    <text evidence="8">The sequence shown here is derived from an EMBL/GenBank/DDBJ whole genome shotgun (WGS) entry which is preliminary data.</text>
</comment>
<dbReference type="InterPro" id="IPR002104">
    <property type="entry name" value="Integrase_catalytic"/>
</dbReference>
<proteinExistence type="predicted"/>
<dbReference type="InterPro" id="IPR013762">
    <property type="entry name" value="Integrase-like_cat_sf"/>
</dbReference>
<organism evidence="8 9">
    <name type="scientific">Paludisphaera mucosa</name>
    <dbReference type="NCBI Taxonomy" id="3030827"/>
    <lineage>
        <taxon>Bacteria</taxon>
        <taxon>Pseudomonadati</taxon>
        <taxon>Planctomycetota</taxon>
        <taxon>Planctomycetia</taxon>
        <taxon>Isosphaerales</taxon>
        <taxon>Isosphaeraceae</taxon>
        <taxon>Paludisphaera</taxon>
    </lineage>
</organism>
<dbReference type="SUPFAM" id="SSF56349">
    <property type="entry name" value="DNA breaking-rejoining enzymes"/>
    <property type="match status" value="1"/>
</dbReference>
<feature type="domain" description="Tyr recombinase" evidence="6">
    <location>
        <begin position="133"/>
        <end position="322"/>
    </location>
</feature>
<keyword evidence="2" id="KW-0229">DNA integration</keyword>